<dbReference type="PANTHER" id="PTHR35011:SF10">
    <property type="entry name" value="TRAP TRANSPORTER SMALL PERMEASE PROTEIN"/>
    <property type="match status" value="1"/>
</dbReference>
<keyword evidence="12" id="KW-1185">Reference proteome</keyword>
<dbReference type="Proteomes" id="UP000254889">
    <property type="component" value="Chromosome"/>
</dbReference>
<gene>
    <name evidence="11" type="ORF">DW352_13350</name>
</gene>
<evidence type="ECO:0000256" key="8">
    <source>
        <dbReference type="ARBA" id="ARBA00038436"/>
    </source>
</evidence>
<comment type="subunit">
    <text evidence="9">The complex comprises the extracytoplasmic solute receptor protein and the two transmembrane proteins.</text>
</comment>
<evidence type="ECO:0000259" key="10">
    <source>
        <dbReference type="Pfam" id="PF04290"/>
    </source>
</evidence>
<name>A0A345ZWW1_9HYPH</name>
<dbReference type="Pfam" id="PF04290">
    <property type="entry name" value="DctQ"/>
    <property type="match status" value="1"/>
</dbReference>
<keyword evidence="4 9" id="KW-0997">Cell inner membrane</keyword>
<feature type="transmembrane region" description="Helical" evidence="9">
    <location>
        <begin position="46"/>
        <end position="67"/>
    </location>
</feature>
<keyword evidence="3" id="KW-1003">Cell membrane</keyword>
<dbReference type="OrthoDB" id="2877624at2"/>
<dbReference type="RefSeq" id="WP_115691787.1">
    <property type="nucleotide sequence ID" value="NZ_CP031417.1"/>
</dbReference>
<dbReference type="EMBL" id="CP031417">
    <property type="protein sequence ID" value="AXK81408.1"/>
    <property type="molecule type" value="Genomic_DNA"/>
</dbReference>
<evidence type="ECO:0000256" key="2">
    <source>
        <dbReference type="ARBA" id="ARBA00022448"/>
    </source>
</evidence>
<feature type="transmembrane region" description="Helical" evidence="9">
    <location>
        <begin position="12"/>
        <end position="34"/>
    </location>
</feature>
<dbReference type="PANTHER" id="PTHR35011">
    <property type="entry name" value="2,3-DIKETO-L-GULONATE TRAP TRANSPORTER SMALL PERMEASE PROTEIN YIAM"/>
    <property type="match status" value="1"/>
</dbReference>
<keyword evidence="6 9" id="KW-1133">Transmembrane helix</keyword>
<dbReference type="AlphaFoldDB" id="A0A345ZWW1"/>
<dbReference type="InterPro" id="IPR055348">
    <property type="entry name" value="DctQ"/>
</dbReference>
<evidence type="ECO:0000256" key="3">
    <source>
        <dbReference type="ARBA" id="ARBA00022475"/>
    </source>
</evidence>
<proteinExistence type="inferred from homology"/>
<reference evidence="11 12" key="1">
    <citation type="submission" date="2018-07" db="EMBL/GenBank/DDBJ databases">
        <authorList>
            <person name="Quirk P.G."/>
            <person name="Krulwich T.A."/>
        </authorList>
    </citation>
    <scope>NUCLEOTIDE SEQUENCE [LARGE SCALE GENOMIC DNA]</scope>
    <source>
        <strain evidence="11 12">CC-BB4</strain>
    </source>
</reference>
<comment type="similarity">
    <text evidence="8 9">Belongs to the TRAP transporter small permease family.</text>
</comment>
<evidence type="ECO:0000256" key="6">
    <source>
        <dbReference type="ARBA" id="ARBA00022989"/>
    </source>
</evidence>
<evidence type="ECO:0000256" key="5">
    <source>
        <dbReference type="ARBA" id="ARBA00022692"/>
    </source>
</evidence>
<dbReference type="InterPro" id="IPR007387">
    <property type="entry name" value="TRAP_DctQ"/>
</dbReference>
<keyword evidence="5 9" id="KW-0812">Transmembrane</keyword>
<dbReference type="KEGG" id="ptaw:DW352_13350"/>
<feature type="domain" description="Tripartite ATP-independent periplasmic transporters DctQ component" evidence="10">
    <location>
        <begin position="25"/>
        <end position="154"/>
    </location>
</feature>
<dbReference type="GO" id="GO:0015740">
    <property type="term" value="P:C4-dicarboxylate transport"/>
    <property type="evidence" value="ECO:0007669"/>
    <property type="project" value="TreeGrafter"/>
</dbReference>
<comment type="function">
    <text evidence="9">Part of the tripartite ATP-independent periplasmic (TRAP) transport system.</text>
</comment>
<evidence type="ECO:0000256" key="9">
    <source>
        <dbReference type="RuleBase" id="RU369079"/>
    </source>
</evidence>
<keyword evidence="7 9" id="KW-0472">Membrane</keyword>
<feature type="transmembrane region" description="Helical" evidence="9">
    <location>
        <begin position="88"/>
        <end position="109"/>
    </location>
</feature>
<evidence type="ECO:0000256" key="7">
    <source>
        <dbReference type="ARBA" id="ARBA00023136"/>
    </source>
</evidence>
<dbReference type="GO" id="GO:0022857">
    <property type="term" value="F:transmembrane transporter activity"/>
    <property type="evidence" value="ECO:0007669"/>
    <property type="project" value="UniProtKB-UniRule"/>
</dbReference>
<evidence type="ECO:0000313" key="11">
    <source>
        <dbReference type="EMBL" id="AXK81408.1"/>
    </source>
</evidence>
<sequence length="163" mass="17547">MRFLDVLGTLARIFTMLGAVALAVMMICTTYDVIARAAFGQPLHGVVDITEIMVLGVALLGLPEVCLRDEQIRVDILDDLVPATLLKGLKLLGVTATITFLALLLANIVRPMLDAYRFGDIKADTGFPVYLSFALIFICLLAAALTTLTGLARLVGANRSERP</sequence>
<feature type="transmembrane region" description="Helical" evidence="9">
    <location>
        <begin position="129"/>
        <end position="155"/>
    </location>
</feature>
<keyword evidence="2 9" id="KW-0813">Transport</keyword>
<dbReference type="GO" id="GO:0005886">
    <property type="term" value="C:plasma membrane"/>
    <property type="evidence" value="ECO:0007669"/>
    <property type="project" value="UniProtKB-SubCell"/>
</dbReference>
<protein>
    <recommendedName>
        <fullName evidence="9">TRAP transporter small permease protein</fullName>
    </recommendedName>
</protein>
<comment type="subcellular location">
    <subcellularLocation>
        <location evidence="1 9">Cell inner membrane</location>
        <topology evidence="1 9">Multi-pass membrane protein</topology>
    </subcellularLocation>
</comment>
<accession>A0A345ZWW1</accession>
<evidence type="ECO:0000256" key="1">
    <source>
        <dbReference type="ARBA" id="ARBA00004429"/>
    </source>
</evidence>
<evidence type="ECO:0000256" key="4">
    <source>
        <dbReference type="ARBA" id="ARBA00022519"/>
    </source>
</evidence>
<organism evidence="11 12">
    <name type="scientific">Pseudolabrys taiwanensis</name>
    <dbReference type="NCBI Taxonomy" id="331696"/>
    <lineage>
        <taxon>Bacteria</taxon>
        <taxon>Pseudomonadati</taxon>
        <taxon>Pseudomonadota</taxon>
        <taxon>Alphaproteobacteria</taxon>
        <taxon>Hyphomicrobiales</taxon>
        <taxon>Xanthobacteraceae</taxon>
        <taxon>Pseudolabrys</taxon>
    </lineage>
</organism>
<evidence type="ECO:0000313" key="12">
    <source>
        <dbReference type="Proteomes" id="UP000254889"/>
    </source>
</evidence>